<evidence type="ECO:0000256" key="5">
    <source>
        <dbReference type="RuleBase" id="RU004508"/>
    </source>
</evidence>
<evidence type="ECO:0000256" key="4">
    <source>
        <dbReference type="PIRSR" id="PIRSR000390-2"/>
    </source>
</evidence>
<evidence type="ECO:0000256" key="6">
    <source>
        <dbReference type="SAM" id="MobiDB-lite"/>
    </source>
</evidence>
<gene>
    <name evidence="7" type="ORF">MPPM_3770</name>
</gene>
<dbReference type="GO" id="GO:0008483">
    <property type="term" value="F:transaminase activity"/>
    <property type="evidence" value="ECO:0007669"/>
    <property type="project" value="TreeGrafter"/>
</dbReference>
<dbReference type="InterPro" id="IPR015421">
    <property type="entry name" value="PyrdxlP-dep_Trfase_major"/>
</dbReference>
<dbReference type="AlphaFoldDB" id="A0A160PHW0"/>
<dbReference type="InterPro" id="IPR000653">
    <property type="entry name" value="DegT/StrS_aminotransferase"/>
</dbReference>
<evidence type="ECO:0000256" key="2">
    <source>
        <dbReference type="ARBA" id="ARBA00037999"/>
    </source>
</evidence>
<name>A0A160PHW0_9HYPH</name>
<evidence type="ECO:0000313" key="8">
    <source>
        <dbReference type="Proteomes" id="UP000218288"/>
    </source>
</evidence>
<keyword evidence="1 4" id="KW-0663">Pyridoxal phosphate</keyword>
<evidence type="ECO:0000256" key="1">
    <source>
        <dbReference type="ARBA" id="ARBA00022898"/>
    </source>
</evidence>
<dbReference type="PANTHER" id="PTHR30244">
    <property type="entry name" value="TRANSAMINASE"/>
    <property type="match status" value="1"/>
</dbReference>
<dbReference type="Proteomes" id="UP000218288">
    <property type="component" value="Chromosome"/>
</dbReference>
<evidence type="ECO:0000256" key="3">
    <source>
        <dbReference type="PIRSR" id="PIRSR000390-1"/>
    </source>
</evidence>
<dbReference type="CDD" id="cd00616">
    <property type="entry name" value="AHBA_syn"/>
    <property type="match status" value="1"/>
</dbReference>
<feature type="modified residue" description="N6-(pyridoxal phosphate)lysine" evidence="4">
    <location>
        <position position="242"/>
    </location>
</feature>
<feature type="region of interest" description="Disordered" evidence="6">
    <location>
        <begin position="1"/>
        <end position="29"/>
    </location>
</feature>
<dbReference type="EMBL" id="AP014809">
    <property type="protein sequence ID" value="BAU92375.1"/>
    <property type="molecule type" value="Genomic_DNA"/>
</dbReference>
<keyword evidence="7" id="KW-0808">Transferase</keyword>
<dbReference type="Gene3D" id="3.40.640.10">
    <property type="entry name" value="Type I PLP-dependent aspartate aminotransferase-like (Major domain)"/>
    <property type="match status" value="1"/>
</dbReference>
<feature type="active site" description="Proton acceptor" evidence="3">
    <location>
        <position position="242"/>
    </location>
</feature>
<reference evidence="7 8" key="1">
    <citation type="journal article" date="2016" name="Genome Announc.">
        <title>Complete Genome Sequence of Methylobacterium populi P-1M, Isolated from Pink-Pigmented Household Biofilm.</title>
        <authorList>
            <person name="Morohoshi T."/>
            <person name="Ikeda T."/>
        </authorList>
    </citation>
    <scope>NUCLEOTIDE SEQUENCE [LARGE SCALE GENOMIC DNA]</scope>
    <source>
        <strain evidence="7 8">P-1M</strain>
    </source>
</reference>
<dbReference type="GO" id="GO:0000271">
    <property type="term" value="P:polysaccharide biosynthetic process"/>
    <property type="evidence" value="ECO:0007669"/>
    <property type="project" value="TreeGrafter"/>
</dbReference>
<evidence type="ECO:0000313" key="7">
    <source>
        <dbReference type="EMBL" id="BAU92375.1"/>
    </source>
</evidence>
<organism evidence="7 8">
    <name type="scientific">Methylorubrum populi</name>
    <dbReference type="NCBI Taxonomy" id="223967"/>
    <lineage>
        <taxon>Bacteria</taxon>
        <taxon>Pseudomonadati</taxon>
        <taxon>Pseudomonadota</taxon>
        <taxon>Alphaproteobacteria</taxon>
        <taxon>Hyphomicrobiales</taxon>
        <taxon>Methylobacteriaceae</taxon>
        <taxon>Methylorubrum</taxon>
    </lineage>
</organism>
<dbReference type="PIRSF" id="PIRSF000390">
    <property type="entry name" value="PLP_StrS"/>
    <property type="match status" value="1"/>
</dbReference>
<accession>A0A160PHW0</accession>
<dbReference type="Pfam" id="PF01041">
    <property type="entry name" value="DegT_DnrJ_EryC1"/>
    <property type="match status" value="1"/>
</dbReference>
<dbReference type="PANTHER" id="PTHR30244:SF9">
    <property type="entry name" value="PROTEIN RV3402C"/>
    <property type="match status" value="1"/>
</dbReference>
<dbReference type="InterPro" id="IPR015424">
    <property type="entry name" value="PyrdxlP-dep_Trfase"/>
</dbReference>
<proteinExistence type="inferred from homology"/>
<dbReference type="GO" id="GO:0030170">
    <property type="term" value="F:pyridoxal phosphate binding"/>
    <property type="evidence" value="ECO:0007669"/>
    <property type="project" value="TreeGrafter"/>
</dbReference>
<protein>
    <submittedName>
        <fullName evidence="7">Transferase</fullName>
    </submittedName>
</protein>
<sequence>MGAGPMRTAPLDPTPGVDSPPLSAPPGALPVQETLRRLEQEFARILDSGPQMAPDAERAAEPVYVTRPFLPPLEEFEPLLRQIWQTRILTNGGPFHQELEARLSDHLGVPQVALFNNATTALIMALRALDLTGEVITTPYSFVATSHALLWSGLTPVFVDIDPVTLNLDPARIEAAITPRTSAILPVHCYGQPCDVDAIAEIAARHGLKVIYDAAHAFGVRHGDGSVLNHGDLSVLSFHATKVFNTFEGGAIVCADPAMKDRIDKLKNFGFDDETSVIGVGLNGKMSELNAALGLVQLRHIDTVLSRRRAIDETYRQGLRDIPGLRCLDRAGEGAANYAYFPILVGPDYPIGRDALYEALKRDGVHPRRYFHPLISDHPMYRTLPSARREDLPVAAMAADRVLCLPIYPDLDPATVARIVRRIAQP</sequence>
<comment type="similarity">
    <text evidence="2 5">Belongs to the DegT/DnrJ/EryC1 family.</text>
</comment>
<dbReference type="SUPFAM" id="SSF53383">
    <property type="entry name" value="PLP-dependent transferases"/>
    <property type="match status" value="1"/>
</dbReference>